<keyword evidence="9" id="KW-1208">Phospholipid metabolism</keyword>
<dbReference type="InterPro" id="IPR002123">
    <property type="entry name" value="Plipid/glycerol_acylTrfase"/>
</dbReference>
<evidence type="ECO:0000256" key="2">
    <source>
        <dbReference type="ARBA" id="ARBA00004728"/>
    </source>
</evidence>
<comment type="pathway">
    <text evidence="2">Phospholipid metabolism; CDP-diacylglycerol biosynthesis; CDP-diacylglycerol from sn-glycerol 3-phosphate: step 2/3.</text>
</comment>
<evidence type="ECO:0000256" key="8">
    <source>
        <dbReference type="ARBA" id="ARBA00023315"/>
    </source>
</evidence>
<organism evidence="11 12">
    <name type="scientific">Agaribacter flavus</name>
    <dbReference type="NCBI Taxonomy" id="1902781"/>
    <lineage>
        <taxon>Bacteria</taxon>
        <taxon>Pseudomonadati</taxon>
        <taxon>Pseudomonadota</taxon>
        <taxon>Gammaproteobacteria</taxon>
        <taxon>Alteromonadales</taxon>
        <taxon>Alteromonadaceae</taxon>
        <taxon>Agaribacter</taxon>
    </lineage>
</organism>
<comment type="pathway">
    <text evidence="3">Lipid metabolism.</text>
</comment>
<dbReference type="GO" id="GO:0003841">
    <property type="term" value="F:1-acylglycerol-3-phosphate O-acyltransferase activity"/>
    <property type="evidence" value="ECO:0007669"/>
    <property type="project" value="UniProtKB-EC"/>
</dbReference>
<keyword evidence="7 9" id="KW-0808">Transferase</keyword>
<evidence type="ECO:0000313" key="11">
    <source>
        <dbReference type="EMBL" id="MFC3123271.1"/>
    </source>
</evidence>
<keyword evidence="9" id="KW-0444">Lipid biosynthesis</keyword>
<dbReference type="NCBIfam" id="TIGR00530">
    <property type="entry name" value="AGP_acyltrn"/>
    <property type="match status" value="1"/>
</dbReference>
<dbReference type="CDD" id="cd07989">
    <property type="entry name" value="LPLAT_AGPAT-like"/>
    <property type="match status" value="1"/>
</dbReference>
<keyword evidence="9" id="KW-0443">Lipid metabolism</keyword>
<dbReference type="Proteomes" id="UP001595478">
    <property type="component" value="Unassembled WGS sequence"/>
</dbReference>
<dbReference type="EC" id="2.3.1.51" evidence="5 9"/>
<comment type="domain">
    <text evidence="9">The HXXXXD motif is essential for acyltransferase activity and may constitute the binding site for the phosphate moiety of the glycerol-3-phosphate.</text>
</comment>
<dbReference type="SUPFAM" id="SSF69593">
    <property type="entry name" value="Glycerol-3-phosphate (1)-acyltransferase"/>
    <property type="match status" value="1"/>
</dbReference>
<proteinExistence type="inferred from homology"/>
<protein>
    <recommendedName>
        <fullName evidence="6 9">1-acyl-sn-glycerol-3-phosphate acyltransferase</fullName>
        <ecNumber evidence="5 9">2.3.1.51</ecNumber>
    </recommendedName>
</protein>
<gene>
    <name evidence="11" type="ORF">ACFOHL_16740</name>
</gene>
<dbReference type="EMBL" id="JBHRSW010000048">
    <property type="protein sequence ID" value="MFC3123271.1"/>
    <property type="molecule type" value="Genomic_DNA"/>
</dbReference>
<comment type="similarity">
    <text evidence="4 9">Belongs to the 1-acyl-sn-glycerol-3-phosphate acyltransferase family.</text>
</comment>
<evidence type="ECO:0000256" key="3">
    <source>
        <dbReference type="ARBA" id="ARBA00005189"/>
    </source>
</evidence>
<dbReference type="PANTHER" id="PTHR10434:SF11">
    <property type="entry name" value="1-ACYL-SN-GLYCEROL-3-PHOSPHATE ACYLTRANSFERASE"/>
    <property type="match status" value="1"/>
</dbReference>
<comment type="caution">
    <text evidence="11">The sequence shown here is derived from an EMBL/GenBank/DDBJ whole genome shotgun (WGS) entry which is preliminary data.</text>
</comment>
<name>A0ABV7FV14_9ALTE</name>
<feature type="domain" description="Phospholipid/glycerol acyltransferase" evidence="10">
    <location>
        <begin position="23"/>
        <end position="138"/>
    </location>
</feature>
<keyword evidence="8 9" id="KW-0012">Acyltransferase</keyword>
<reference evidence="12" key="1">
    <citation type="journal article" date="2019" name="Int. J. Syst. Evol. Microbiol.">
        <title>The Global Catalogue of Microorganisms (GCM) 10K type strain sequencing project: providing services to taxonomists for standard genome sequencing and annotation.</title>
        <authorList>
            <consortium name="The Broad Institute Genomics Platform"/>
            <consortium name="The Broad Institute Genome Sequencing Center for Infectious Disease"/>
            <person name="Wu L."/>
            <person name="Ma J."/>
        </authorList>
    </citation>
    <scope>NUCLEOTIDE SEQUENCE [LARGE SCALE GENOMIC DNA]</scope>
    <source>
        <strain evidence="12">KCTC 52473</strain>
    </source>
</reference>
<dbReference type="InterPro" id="IPR004552">
    <property type="entry name" value="AGP_acyltrans"/>
</dbReference>
<evidence type="ECO:0000256" key="7">
    <source>
        <dbReference type="ARBA" id="ARBA00022679"/>
    </source>
</evidence>
<evidence type="ECO:0000256" key="5">
    <source>
        <dbReference type="ARBA" id="ARBA00013211"/>
    </source>
</evidence>
<evidence type="ECO:0000256" key="6">
    <source>
        <dbReference type="ARBA" id="ARBA00016139"/>
    </source>
</evidence>
<dbReference type="SMART" id="SM00563">
    <property type="entry name" value="PlsC"/>
    <property type="match status" value="1"/>
</dbReference>
<accession>A0ABV7FV14</accession>
<dbReference type="PANTHER" id="PTHR10434">
    <property type="entry name" value="1-ACYL-SN-GLYCEROL-3-PHOSPHATE ACYLTRANSFERASE"/>
    <property type="match status" value="1"/>
</dbReference>
<keyword evidence="9" id="KW-0594">Phospholipid biosynthesis</keyword>
<evidence type="ECO:0000256" key="4">
    <source>
        <dbReference type="ARBA" id="ARBA00008655"/>
    </source>
</evidence>
<keyword evidence="12" id="KW-1185">Reference proteome</keyword>
<evidence type="ECO:0000313" key="12">
    <source>
        <dbReference type="Proteomes" id="UP001595478"/>
    </source>
</evidence>
<dbReference type="Pfam" id="PF01553">
    <property type="entry name" value="Acyltransferase"/>
    <property type="match status" value="1"/>
</dbReference>
<evidence type="ECO:0000256" key="9">
    <source>
        <dbReference type="RuleBase" id="RU361267"/>
    </source>
</evidence>
<comment type="catalytic activity">
    <reaction evidence="1 9">
        <text>a 1-acyl-sn-glycero-3-phosphate + an acyl-CoA = a 1,2-diacyl-sn-glycero-3-phosphate + CoA</text>
        <dbReference type="Rhea" id="RHEA:19709"/>
        <dbReference type="ChEBI" id="CHEBI:57287"/>
        <dbReference type="ChEBI" id="CHEBI:57970"/>
        <dbReference type="ChEBI" id="CHEBI:58342"/>
        <dbReference type="ChEBI" id="CHEBI:58608"/>
        <dbReference type="EC" id="2.3.1.51"/>
    </reaction>
</comment>
<sequence>MSYILGIKLVVHTAPEVKDDGSYLYIANHQNSYDLITVSRSARPGAVTIGKKSLKWIPVFGLIYWLSGNILIDRKDSASARGTLAGASKKIKEKGLSIYMFPEGTRSRGKGILPFKTGAFRLAQETKQQIVPICCSDLSHIKFNRWNNGTVIIDVMAPMSISSEENAKQIAKRFENLYKEKLVSLTKEAKKLSQTQDN</sequence>
<evidence type="ECO:0000259" key="10">
    <source>
        <dbReference type="SMART" id="SM00563"/>
    </source>
</evidence>
<evidence type="ECO:0000256" key="1">
    <source>
        <dbReference type="ARBA" id="ARBA00001141"/>
    </source>
</evidence>
<dbReference type="RefSeq" id="WP_376921391.1">
    <property type="nucleotide sequence ID" value="NZ_JBHRSW010000048.1"/>
</dbReference>